<dbReference type="InterPro" id="IPR019363">
    <property type="entry name" value="LDAH"/>
</dbReference>
<evidence type="ECO:0000313" key="5">
    <source>
        <dbReference type="EMBL" id="TCD59886.1"/>
    </source>
</evidence>
<dbReference type="STRING" id="92696.A0A4R0R206"/>
<comment type="subcellular location">
    <subcellularLocation>
        <location evidence="1">Lipid droplet</location>
    </subcellularLocation>
</comment>
<dbReference type="AlphaFoldDB" id="A0A4R0R206"/>
<dbReference type="PANTHER" id="PTHR13390">
    <property type="entry name" value="LIPASE"/>
    <property type="match status" value="1"/>
</dbReference>
<gene>
    <name evidence="5" type="ORF">EIP91_011261</name>
</gene>
<dbReference type="Gene3D" id="3.40.50.1820">
    <property type="entry name" value="alpha/beta hydrolase"/>
    <property type="match status" value="1"/>
</dbReference>
<sequence length="321" mass="35377">MSLPSFLEPLPAAFHLPASPNGGYIDALHRSKRLSLSSHALWWPSKTKSTDALVIMIPGNPGLAQFYTPFLTAIYEKCNGTLPIMVSALVGHTPHIDDSARVFEDPSTVALSAQVEHLVDLVDAAAAVYGKIVLIGHSVGSWLALQVLRARPDAVDHIFLLFPTIAHIGSTPRGRSLSWLFHAPLPRFISSASYATRLIPTRLLAWMFSDWPPAQLAVLRSLLNSPSVVFAALTMAHDEMNTINEPDIPLLQTFSNRIHLYYGETDGWVDEQKALLLKELELHVDVKIAHAPEDIPHAFVINHGEELAAQCYEWLLLADVV</sequence>
<dbReference type="Pfam" id="PF10230">
    <property type="entry name" value="LIDHydrolase"/>
    <property type="match status" value="1"/>
</dbReference>
<evidence type="ECO:0000256" key="3">
    <source>
        <dbReference type="ARBA" id="ARBA00022677"/>
    </source>
</evidence>
<keyword evidence="3" id="KW-0551">Lipid droplet</keyword>
<evidence type="ECO:0000256" key="2">
    <source>
        <dbReference type="ARBA" id="ARBA00008300"/>
    </source>
</evidence>
<dbReference type="GO" id="GO:0019915">
    <property type="term" value="P:lipid storage"/>
    <property type="evidence" value="ECO:0007669"/>
    <property type="project" value="InterPro"/>
</dbReference>
<organism evidence="5 6">
    <name type="scientific">Steccherinum ochraceum</name>
    <dbReference type="NCBI Taxonomy" id="92696"/>
    <lineage>
        <taxon>Eukaryota</taxon>
        <taxon>Fungi</taxon>
        <taxon>Dikarya</taxon>
        <taxon>Basidiomycota</taxon>
        <taxon>Agaricomycotina</taxon>
        <taxon>Agaricomycetes</taxon>
        <taxon>Polyporales</taxon>
        <taxon>Steccherinaceae</taxon>
        <taxon>Steccherinum</taxon>
    </lineage>
</organism>
<dbReference type="Proteomes" id="UP000292702">
    <property type="component" value="Unassembled WGS sequence"/>
</dbReference>
<keyword evidence="4" id="KW-0378">Hydrolase</keyword>
<comment type="caution">
    <text evidence="5">The sequence shown here is derived from an EMBL/GenBank/DDBJ whole genome shotgun (WGS) entry which is preliminary data.</text>
</comment>
<proteinExistence type="inferred from homology"/>
<reference evidence="5 6" key="1">
    <citation type="submission" date="2018-11" db="EMBL/GenBank/DDBJ databases">
        <title>Genome assembly of Steccherinum ochraceum LE-BIN_3174, the white-rot fungus of the Steccherinaceae family (The Residual Polyporoid clade, Polyporales, Basidiomycota).</title>
        <authorList>
            <person name="Fedorova T.V."/>
            <person name="Glazunova O.A."/>
            <person name="Landesman E.O."/>
            <person name="Moiseenko K.V."/>
            <person name="Psurtseva N.V."/>
            <person name="Savinova O.S."/>
            <person name="Shakhova N.V."/>
            <person name="Tyazhelova T.V."/>
            <person name="Vasina D.V."/>
        </authorList>
    </citation>
    <scope>NUCLEOTIDE SEQUENCE [LARGE SCALE GENOMIC DNA]</scope>
    <source>
        <strain evidence="5 6">LE-BIN_3174</strain>
    </source>
</reference>
<comment type="similarity">
    <text evidence="2">Belongs to the AB hydrolase superfamily. LDAH family.</text>
</comment>
<evidence type="ECO:0000313" key="6">
    <source>
        <dbReference type="Proteomes" id="UP000292702"/>
    </source>
</evidence>
<name>A0A4R0R206_9APHY</name>
<dbReference type="SUPFAM" id="SSF53474">
    <property type="entry name" value="alpha/beta-Hydrolases"/>
    <property type="match status" value="1"/>
</dbReference>
<evidence type="ECO:0000256" key="1">
    <source>
        <dbReference type="ARBA" id="ARBA00004502"/>
    </source>
</evidence>
<dbReference type="EMBL" id="RWJN01000711">
    <property type="protein sequence ID" value="TCD59886.1"/>
    <property type="molecule type" value="Genomic_DNA"/>
</dbReference>
<dbReference type="OrthoDB" id="448051at2759"/>
<accession>A0A4R0R206</accession>
<keyword evidence="6" id="KW-1185">Reference proteome</keyword>
<dbReference type="GO" id="GO:0005811">
    <property type="term" value="C:lipid droplet"/>
    <property type="evidence" value="ECO:0007669"/>
    <property type="project" value="UniProtKB-SubCell"/>
</dbReference>
<protein>
    <recommendedName>
        <fullName evidence="7">AB hydrolase-1 domain-containing protein</fullName>
    </recommendedName>
</protein>
<evidence type="ECO:0000256" key="4">
    <source>
        <dbReference type="ARBA" id="ARBA00022801"/>
    </source>
</evidence>
<dbReference type="InterPro" id="IPR029058">
    <property type="entry name" value="AB_hydrolase_fold"/>
</dbReference>
<evidence type="ECO:0008006" key="7">
    <source>
        <dbReference type="Google" id="ProtNLM"/>
    </source>
</evidence>
<dbReference type="GO" id="GO:0016298">
    <property type="term" value="F:lipase activity"/>
    <property type="evidence" value="ECO:0007669"/>
    <property type="project" value="InterPro"/>
</dbReference>
<dbReference type="PANTHER" id="PTHR13390:SF0">
    <property type="entry name" value="LIPID DROPLET-ASSOCIATED HYDROLASE"/>
    <property type="match status" value="1"/>
</dbReference>